<feature type="domain" description="Galactose-1-phosphate uridyl transferase N-terminal" evidence="16">
    <location>
        <begin position="119"/>
        <end position="196"/>
    </location>
</feature>
<name>A0A1I4ZV05_9ACTN</name>
<dbReference type="GO" id="GO:0008270">
    <property type="term" value="F:zinc ion binding"/>
    <property type="evidence" value="ECO:0007669"/>
    <property type="project" value="InterPro"/>
</dbReference>
<accession>A0A1I4ZV05</accession>
<dbReference type="UniPathway" id="UPA00214"/>
<comment type="catalytic activity">
    <reaction evidence="1 15">
        <text>alpha-D-galactose 1-phosphate + UDP-alpha-D-glucose = alpha-D-glucose 1-phosphate + UDP-alpha-D-galactose</text>
        <dbReference type="Rhea" id="RHEA:13989"/>
        <dbReference type="ChEBI" id="CHEBI:58336"/>
        <dbReference type="ChEBI" id="CHEBI:58601"/>
        <dbReference type="ChEBI" id="CHEBI:58885"/>
        <dbReference type="ChEBI" id="CHEBI:66914"/>
        <dbReference type="EC" id="2.7.7.12"/>
    </reaction>
</comment>
<keyword evidence="9 14" id="KW-0862">Zinc</keyword>
<evidence type="ECO:0000256" key="10">
    <source>
        <dbReference type="ARBA" id="ARBA00023144"/>
    </source>
</evidence>
<evidence type="ECO:0000259" key="16">
    <source>
        <dbReference type="Pfam" id="PF01087"/>
    </source>
</evidence>
<reference evidence="18 19" key="1">
    <citation type="submission" date="2016-10" db="EMBL/GenBank/DDBJ databases">
        <authorList>
            <person name="de Groot N.N."/>
        </authorList>
    </citation>
    <scope>NUCLEOTIDE SEQUENCE [LARGE SCALE GENOMIC DNA]</scope>
    <source>
        <strain evidence="18 19">DSM 43067</strain>
    </source>
</reference>
<evidence type="ECO:0000256" key="1">
    <source>
        <dbReference type="ARBA" id="ARBA00001107"/>
    </source>
</evidence>
<dbReference type="GO" id="GO:0005737">
    <property type="term" value="C:cytoplasm"/>
    <property type="evidence" value="ECO:0007669"/>
    <property type="project" value="TreeGrafter"/>
</dbReference>
<dbReference type="EMBL" id="FOVH01000002">
    <property type="protein sequence ID" value="SFN53850.1"/>
    <property type="molecule type" value="Genomic_DNA"/>
</dbReference>
<organism evidence="18 19">
    <name type="scientific">Actinomadura madurae</name>
    <dbReference type="NCBI Taxonomy" id="1993"/>
    <lineage>
        <taxon>Bacteria</taxon>
        <taxon>Bacillati</taxon>
        <taxon>Actinomycetota</taxon>
        <taxon>Actinomycetes</taxon>
        <taxon>Streptosporangiales</taxon>
        <taxon>Thermomonosporaceae</taxon>
        <taxon>Actinomadura</taxon>
    </lineage>
</organism>
<dbReference type="PANTHER" id="PTHR11943">
    <property type="entry name" value="GALACTOSE-1-PHOSPHATE URIDYLYLTRANSFERASE"/>
    <property type="match status" value="1"/>
</dbReference>
<evidence type="ECO:0000313" key="18">
    <source>
        <dbReference type="EMBL" id="SFN53850.1"/>
    </source>
</evidence>
<dbReference type="SUPFAM" id="SSF54197">
    <property type="entry name" value="HIT-like"/>
    <property type="match status" value="2"/>
</dbReference>
<dbReference type="InterPro" id="IPR019779">
    <property type="entry name" value="GalP_UDPtransf1_His-AS"/>
</dbReference>
<feature type="active site" description="Tele-UMP-histidine intermediate" evidence="13">
    <location>
        <position position="186"/>
    </location>
</feature>
<dbReference type="InterPro" id="IPR036265">
    <property type="entry name" value="HIT-like_sf"/>
</dbReference>
<dbReference type="InterPro" id="IPR005849">
    <property type="entry name" value="GalP_Utransf_N"/>
</dbReference>
<dbReference type="GO" id="GO:0008108">
    <property type="term" value="F:UDP-glucose:hexose-1-phosphate uridylyltransferase activity"/>
    <property type="evidence" value="ECO:0007669"/>
    <property type="project" value="UniProtKB-UniRule"/>
</dbReference>
<dbReference type="NCBIfam" id="TIGR00209">
    <property type="entry name" value="galT_1"/>
    <property type="match status" value="1"/>
</dbReference>
<evidence type="ECO:0000313" key="19">
    <source>
        <dbReference type="Proteomes" id="UP000183413"/>
    </source>
</evidence>
<dbReference type="eggNOG" id="COG1085">
    <property type="taxonomic scope" value="Bacteria"/>
</dbReference>
<keyword evidence="10 15" id="KW-0299">Galactose metabolism</keyword>
<evidence type="ECO:0000259" key="17">
    <source>
        <dbReference type="Pfam" id="PF02744"/>
    </source>
</evidence>
<evidence type="ECO:0000256" key="14">
    <source>
        <dbReference type="PIRSR" id="PIRSR000808-3"/>
    </source>
</evidence>
<feature type="binding site" evidence="14">
    <location>
        <position position="133"/>
    </location>
    <ligand>
        <name>Zn(2+)</name>
        <dbReference type="ChEBI" id="CHEBI:29105"/>
    </ligand>
</feature>
<evidence type="ECO:0000256" key="2">
    <source>
        <dbReference type="ARBA" id="ARBA00004947"/>
    </source>
</evidence>
<comment type="similarity">
    <text evidence="3 15">Belongs to the galactose-1-phosphate uridylyltransferase type 1 family.</text>
</comment>
<evidence type="ECO:0000256" key="8">
    <source>
        <dbReference type="ARBA" id="ARBA00022723"/>
    </source>
</evidence>
<dbReference type="Proteomes" id="UP000183413">
    <property type="component" value="Unassembled WGS sequence"/>
</dbReference>
<feature type="binding site" evidence="14">
    <location>
        <position position="85"/>
    </location>
    <ligand>
        <name>Zn(2+)</name>
        <dbReference type="ChEBI" id="CHEBI:29105"/>
    </ligand>
</feature>
<evidence type="ECO:0000256" key="7">
    <source>
        <dbReference type="ARBA" id="ARBA00022695"/>
    </source>
</evidence>
<feature type="domain" description="Galactose-1-phosphate uridyl transferase C-terminal" evidence="17">
    <location>
        <begin position="205"/>
        <end position="309"/>
    </location>
</feature>
<evidence type="ECO:0000256" key="15">
    <source>
        <dbReference type="RuleBase" id="RU000506"/>
    </source>
</evidence>
<dbReference type="AlphaFoldDB" id="A0A1I4ZV05"/>
<dbReference type="PROSITE" id="PS00117">
    <property type="entry name" value="GAL_P_UDP_TRANSF_I"/>
    <property type="match status" value="1"/>
</dbReference>
<dbReference type="GO" id="GO:0033499">
    <property type="term" value="P:galactose catabolic process via UDP-galactose, Leloir pathway"/>
    <property type="evidence" value="ECO:0007669"/>
    <property type="project" value="TreeGrafter"/>
</dbReference>
<dbReference type="EC" id="2.7.7.12" evidence="4 12"/>
<evidence type="ECO:0000256" key="4">
    <source>
        <dbReference type="ARBA" id="ARBA00012384"/>
    </source>
</evidence>
<keyword evidence="11 15" id="KW-0119">Carbohydrate metabolism</keyword>
<keyword evidence="7 15" id="KW-0548">Nucleotidyltransferase</keyword>
<feature type="binding site" evidence="14">
    <location>
        <position position="88"/>
    </location>
    <ligand>
        <name>Zn(2+)</name>
        <dbReference type="ChEBI" id="CHEBI:29105"/>
    </ligand>
</feature>
<dbReference type="RefSeq" id="WP_075020329.1">
    <property type="nucleotide sequence ID" value="NZ_FOVH01000002.1"/>
</dbReference>
<dbReference type="PIRSF" id="PIRSF000808">
    <property type="entry name" value="GalT"/>
    <property type="match status" value="1"/>
</dbReference>
<evidence type="ECO:0000256" key="3">
    <source>
        <dbReference type="ARBA" id="ARBA00010951"/>
    </source>
</evidence>
<dbReference type="Gene3D" id="3.30.428.10">
    <property type="entry name" value="HIT-like"/>
    <property type="match status" value="2"/>
</dbReference>
<dbReference type="Pfam" id="PF01087">
    <property type="entry name" value="GalP_UDP_transf"/>
    <property type="match status" value="1"/>
</dbReference>
<sequence>MTVSETGGGTLDHRNSLRTSVRLADDRELIYFDDEPGHDRTAPDLRSLPPLRPRSELRLDPVMGEWVVMAAHRQDRTHLPAQSECPLCPSTGGRRSEIPAADYHVVTFENRFPSLGGPPAGGRCEVVCFTGDHDSSFALLPDRRLDTVARAWTDRTAELNRLPGTEYVFVFENRGVEIGTTLHHPHGQIYAYPFVPAAPARALEMARRYRAEQGSCLFCSIVAAERAGERVVARSDRFVAFVPEAARWPYEVHIYPYGHVGGLPDLDPGERSELMVLYRDVLRRFDRLFDAPAPYIAHLQQAPARVDAGLAHLSVRVFTPRRAEGKLKYLAASESGAGAFINDVLPEEAARRLRAAG</sequence>
<dbReference type="InterPro" id="IPR005850">
    <property type="entry name" value="GalP_Utransf_C"/>
</dbReference>
<feature type="binding site" evidence="14">
    <location>
        <position position="184"/>
    </location>
    <ligand>
        <name>Zn(2+)</name>
        <dbReference type="ChEBI" id="CHEBI:29105"/>
    </ligand>
</feature>
<evidence type="ECO:0000256" key="5">
    <source>
        <dbReference type="ARBA" id="ARBA00016340"/>
    </source>
</evidence>
<keyword evidence="8 14" id="KW-0479">Metal-binding</keyword>
<evidence type="ECO:0000256" key="13">
    <source>
        <dbReference type="PIRSR" id="PIRSR000808-1"/>
    </source>
</evidence>
<comment type="pathway">
    <text evidence="2 15">Carbohydrate metabolism; galactose metabolism.</text>
</comment>
<dbReference type="InterPro" id="IPR001937">
    <property type="entry name" value="GalP_UDPtransf1"/>
</dbReference>
<evidence type="ECO:0000256" key="12">
    <source>
        <dbReference type="NCBIfam" id="TIGR00209"/>
    </source>
</evidence>
<dbReference type="InParanoid" id="A0A1I4ZV05"/>
<protein>
    <recommendedName>
        <fullName evidence="5 12">Galactose-1-phosphate uridylyltransferase</fullName>
        <ecNumber evidence="4 12">2.7.7.12</ecNumber>
    </recommendedName>
</protein>
<keyword evidence="19" id="KW-1185">Reference proteome</keyword>
<proteinExistence type="inferred from homology"/>
<evidence type="ECO:0000256" key="9">
    <source>
        <dbReference type="ARBA" id="ARBA00022833"/>
    </source>
</evidence>
<evidence type="ECO:0000256" key="6">
    <source>
        <dbReference type="ARBA" id="ARBA00022679"/>
    </source>
</evidence>
<dbReference type="PANTHER" id="PTHR11943:SF1">
    <property type="entry name" value="GALACTOSE-1-PHOSPHATE URIDYLYLTRANSFERASE"/>
    <property type="match status" value="1"/>
</dbReference>
<evidence type="ECO:0000256" key="11">
    <source>
        <dbReference type="ARBA" id="ARBA00023277"/>
    </source>
</evidence>
<dbReference type="STRING" id="1993.SAMN04489713_102335"/>
<dbReference type="Pfam" id="PF02744">
    <property type="entry name" value="GalP_UDP_tr_C"/>
    <property type="match status" value="1"/>
</dbReference>
<keyword evidence="6 15" id="KW-0808">Transferase</keyword>
<gene>
    <name evidence="18" type="ORF">SAMN04489713_102335</name>
</gene>
<comment type="cofactor">
    <cofactor evidence="14">
        <name>Zn(2+)</name>
        <dbReference type="ChEBI" id="CHEBI:29105"/>
    </cofactor>
    <text evidence="14">Binds 1 zinc ion per subunit.</text>
</comment>